<reference evidence="7 8" key="1">
    <citation type="submission" date="2020-08" db="EMBL/GenBank/DDBJ databases">
        <title>Genomic Encyclopedia of Type Strains, Phase III (KMG-III): the genomes of soil and plant-associated and newly described type strains.</title>
        <authorList>
            <person name="Whitman W."/>
        </authorList>
    </citation>
    <scope>NUCLEOTIDE SEQUENCE [LARGE SCALE GENOMIC DNA]</scope>
    <source>
        <strain evidence="7 8">CECT 8799</strain>
    </source>
</reference>
<dbReference type="InterPro" id="IPR008166">
    <property type="entry name" value="Glyco_transf_92"/>
</dbReference>
<dbReference type="Pfam" id="PF01697">
    <property type="entry name" value="Glyco_transf_92"/>
    <property type="match status" value="1"/>
</dbReference>
<dbReference type="SUPFAM" id="SSF53448">
    <property type="entry name" value="Nucleotide-diphospho-sugar transferases"/>
    <property type="match status" value="1"/>
</dbReference>
<dbReference type="GO" id="GO:0016020">
    <property type="term" value="C:membrane"/>
    <property type="evidence" value="ECO:0007669"/>
    <property type="project" value="UniProtKB-SubCell"/>
</dbReference>
<keyword evidence="2" id="KW-0328">Glycosyltransferase</keyword>
<keyword evidence="4" id="KW-0812">Transmembrane</keyword>
<proteinExistence type="predicted"/>
<dbReference type="RefSeq" id="WP_183460695.1">
    <property type="nucleotide sequence ID" value="NZ_JACHWZ010000012.1"/>
</dbReference>
<protein>
    <submittedName>
        <fullName evidence="7">Glycosyltransferase involved in cell wall biosynthesis</fullName>
    </submittedName>
</protein>
<dbReference type="Proteomes" id="UP000535937">
    <property type="component" value="Unassembled WGS sequence"/>
</dbReference>
<name>A0A7W4Z9S5_9GAMM</name>
<dbReference type="PANTHER" id="PTHR21461:SF69">
    <property type="entry name" value="GLYCOSYLTRANSFERASE FAMILY 92 PROTEIN"/>
    <property type="match status" value="1"/>
</dbReference>
<evidence type="ECO:0000256" key="4">
    <source>
        <dbReference type="ARBA" id="ARBA00022692"/>
    </source>
</evidence>
<dbReference type="EMBL" id="JACHWZ010000012">
    <property type="protein sequence ID" value="MBB3061886.1"/>
    <property type="molecule type" value="Genomic_DNA"/>
</dbReference>
<accession>A0A7W4Z9S5</accession>
<evidence type="ECO:0000313" key="8">
    <source>
        <dbReference type="Proteomes" id="UP000535937"/>
    </source>
</evidence>
<dbReference type="AlphaFoldDB" id="A0A7W4Z9S5"/>
<keyword evidence="3 7" id="KW-0808">Transferase</keyword>
<evidence type="ECO:0000313" key="7">
    <source>
        <dbReference type="EMBL" id="MBB3061886.1"/>
    </source>
</evidence>
<keyword evidence="6" id="KW-0472">Membrane</keyword>
<evidence type="ECO:0000256" key="1">
    <source>
        <dbReference type="ARBA" id="ARBA00004167"/>
    </source>
</evidence>
<evidence type="ECO:0000256" key="6">
    <source>
        <dbReference type="ARBA" id="ARBA00023136"/>
    </source>
</evidence>
<evidence type="ECO:0000256" key="2">
    <source>
        <dbReference type="ARBA" id="ARBA00022676"/>
    </source>
</evidence>
<dbReference type="CDD" id="cd00761">
    <property type="entry name" value="Glyco_tranf_GTA_type"/>
    <property type="match status" value="1"/>
</dbReference>
<gene>
    <name evidence="7" type="ORF">FHS09_002729</name>
</gene>
<dbReference type="InterPro" id="IPR029044">
    <property type="entry name" value="Nucleotide-diphossugar_trans"/>
</dbReference>
<dbReference type="GO" id="GO:0005737">
    <property type="term" value="C:cytoplasm"/>
    <property type="evidence" value="ECO:0007669"/>
    <property type="project" value="TreeGrafter"/>
</dbReference>
<comment type="caution">
    <text evidence="7">The sequence shown here is derived from an EMBL/GenBank/DDBJ whole genome shotgun (WGS) entry which is preliminary data.</text>
</comment>
<keyword evidence="8" id="KW-1185">Reference proteome</keyword>
<comment type="subcellular location">
    <subcellularLocation>
        <location evidence="1">Membrane</location>
        <topology evidence="1">Single-pass membrane protein</topology>
    </subcellularLocation>
</comment>
<evidence type="ECO:0000256" key="3">
    <source>
        <dbReference type="ARBA" id="ARBA00022679"/>
    </source>
</evidence>
<evidence type="ECO:0000256" key="5">
    <source>
        <dbReference type="ARBA" id="ARBA00022989"/>
    </source>
</evidence>
<dbReference type="GO" id="GO:0016757">
    <property type="term" value="F:glycosyltransferase activity"/>
    <property type="evidence" value="ECO:0007669"/>
    <property type="project" value="UniProtKB-KW"/>
</dbReference>
<keyword evidence="5" id="KW-1133">Transmembrane helix</keyword>
<sequence>MTKGSSVIFPQFTVGLAAIVKNEIDYILEWISYHQNMGVDKFYIADNCSDDGTSQVLEALHNAGVITRIYFPRVGDTGPQAPAYNQILRDYGPDVDLLAFIDIDEFIFSTNGKSLKENLTPFYQNPEAGALALNWRNFGSSGHVFKEEGPVIERFIRCSRKEHKFNKHIKTILKPSMVARMNIHECSLKEGRYYSANMQPAGFENGEAFEPRTAEVSYEALRINHYVVKSRQEHFLNKDRKGSGAGSASRRKGQAYFQGHDLNDEVDEGMLPYVSAVKARIQELKNLLVHDSPYMSFGQGHVTIRGNIVSGWAVSEFTGNLKIRLLINGVEQLVDVDRERPDVIGKRISQKLVCGFWYQHDRELTEEDRVSATIYGSNVECQVNRA</sequence>
<dbReference type="PANTHER" id="PTHR21461">
    <property type="entry name" value="GLYCOSYLTRANSFERASE FAMILY 92 PROTEIN"/>
    <property type="match status" value="1"/>
</dbReference>
<organism evidence="7 8">
    <name type="scientific">Microbulbifer rhizosphaerae</name>
    <dbReference type="NCBI Taxonomy" id="1562603"/>
    <lineage>
        <taxon>Bacteria</taxon>
        <taxon>Pseudomonadati</taxon>
        <taxon>Pseudomonadota</taxon>
        <taxon>Gammaproteobacteria</taxon>
        <taxon>Cellvibrionales</taxon>
        <taxon>Microbulbiferaceae</taxon>
        <taxon>Microbulbifer</taxon>
    </lineage>
</organism>